<reference evidence="3 4" key="1">
    <citation type="journal article" date="2012" name="BMC Genomics">
        <title>Comparative genomic analysis and phylogenetic position of Theileria equi.</title>
        <authorList>
            <person name="Kappmeyer L.S."/>
            <person name="Thiagarajan M."/>
            <person name="Herndon D.R."/>
            <person name="Ramsay J.D."/>
            <person name="Caler E."/>
            <person name="Djikeng A."/>
            <person name="Gillespie J.J."/>
            <person name="Lau A.O."/>
            <person name="Roalson E.H."/>
            <person name="Silva J.C."/>
            <person name="Silva M.G."/>
            <person name="Suarez C.E."/>
            <person name="Ueti M.W."/>
            <person name="Nene V.M."/>
            <person name="Mealey R.H."/>
            <person name="Knowles D.P."/>
            <person name="Brayton K.A."/>
        </authorList>
    </citation>
    <scope>NUCLEOTIDE SEQUENCE [LARGE SCALE GENOMIC DNA]</scope>
    <source>
        <strain evidence="3 4">WA</strain>
    </source>
</reference>
<feature type="compositionally biased region" description="Acidic residues" evidence="1">
    <location>
        <begin position="446"/>
        <end position="485"/>
    </location>
</feature>
<evidence type="ECO:0000313" key="3">
    <source>
        <dbReference type="EMBL" id="EKX72464.1"/>
    </source>
</evidence>
<dbReference type="EMBL" id="ACOU01000007">
    <property type="protein sequence ID" value="EKX72464.1"/>
    <property type="molecule type" value="Genomic_DNA"/>
</dbReference>
<sequence>MMFKCLPVLLIIISFARVVPAVGPPSARGELIRVKRDLNEQLLLVMESMKKRQRLEEVVKMAIGWIKISAYRFLMPIDKKVEEAKTLREEISRSIHRAYPMRMIFNETNDMLYQVNGLLGGTNEDGMPAKARKAKELLRRSKVGLKKLDDEFKGLVKKTEGLTRDALAYGFKIPDDILKEFGATFSQETDDRNGQRKFNYEIGPEPTEFELCLVFLYTNQIPELSKKQLIQIINLLKNSSNKFFRKINRSKNGAKMSMQSMEEHVKHAEELMRDAKDSGSNNQILVKEYEMILRKVKKQKKLFHDMVAQGKPAMLNLEKYIPILDRAMKEAQDLQDDAVLDEWDHVLSLEVTREILKILESIDVILEGMELYKSNLIFQTNIVTNIVARMNGPANGEDDAPVDDEHDDQRLEQGEGFEDGKGGGEQEVRVDVPEDDKSRQDKRPESDEESANEDGEPEYELEDDDDDQEEYSEPEERDENEVEVEDGIKSYGFTLVAILAICTIWI</sequence>
<feature type="compositionally biased region" description="Basic and acidic residues" evidence="1">
    <location>
        <begin position="407"/>
        <end position="445"/>
    </location>
</feature>
<dbReference type="GeneID" id="15804181"/>
<dbReference type="Proteomes" id="UP000031512">
    <property type="component" value="Unassembled WGS sequence"/>
</dbReference>
<evidence type="ECO:0000256" key="1">
    <source>
        <dbReference type="SAM" id="MobiDB-lite"/>
    </source>
</evidence>
<dbReference type="AlphaFoldDB" id="L1LB18"/>
<protein>
    <submittedName>
        <fullName evidence="3">Signal peptide containing protein</fullName>
    </submittedName>
</protein>
<dbReference type="VEuPathDB" id="PiroplasmaDB:BEWA_049310"/>
<dbReference type="KEGG" id="beq:BEWA_049310"/>
<feature type="chain" id="PRO_5003952210" evidence="2">
    <location>
        <begin position="22"/>
        <end position="506"/>
    </location>
</feature>
<keyword evidence="2" id="KW-0732">Signal</keyword>
<organism evidence="3 4">
    <name type="scientific">Theileria equi strain WA</name>
    <dbReference type="NCBI Taxonomy" id="1537102"/>
    <lineage>
        <taxon>Eukaryota</taxon>
        <taxon>Sar</taxon>
        <taxon>Alveolata</taxon>
        <taxon>Apicomplexa</taxon>
        <taxon>Aconoidasida</taxon>
        <taxon>Piroplasmida</taxon>
        <taxon>Theileriidae</taxon>
        <taxon>Theileria</taxon>
    </lineage>
</organism>
<dbReference type="RefSeq" id="XP_004831916.1">
    <property type="nucleotide sequence ID" value="XM_004831859.1"/>
</dbReference>
<feature type="signal peptide" evidence="2">
    <location>
        <begin position="1"/>
        <end position="21"/>
    </location>
</feature>
<evidence type="ECO:0000313" key="4">
    <source>
        <dbReference type="Proteomes" id="UP000031512"/>
    </source>
</evidence>
<comment type="caution">
    <text evidence="3">The sequence shown here is derived from an EMBL/GenBank/DDBJ whole genome shotgun (WGS) entry which is preliminary data.</text>
</comment>
<keyword evidence="4" id="KW-1185">Reference proteome</keyword>
<gene>
    <name evidence="3" type="ORF">BEWA_049310</name>
</gene>
<feature type="region of interest" description="Disordered" evidence="1">
    <location>
        <begin position="393"/>
        <end position="485"/>
    </location>
</feature>
<feature type="compositionally biased region" description="Acidic residues" evidence="1">
    <location>
        <begin position="396"/>
        <end position="406"/>
    </location>
</feature>
<name>L1LB18_THEEQ</name>
<accession>L1LB18</accession>
<proteinExistence type="predicted"/>
<evidence type="ECO:0000256" key="2">
    <source>
        <dbReference type="SAM" id="SignalP"/>
    </source>
</evidence>